<evidence type="ECO:0000256" key="1">
    <source>
        <dbReference type="ARBA" id="ARBA00022833"/>
    </source>
</evidence>
<name>A0A381PK55_9ZZZZ</name>
<organism evidence="2">
    <name type="scientific">marine metagenome</name>
    <dbReference type="NCBI Taxonomy" id="408172"/>
    <lineage>
        <taxon>unclassified sequences</taxon>
        <taxon>metagenomes</taxon>
        <taxon>ecological metagenomes</taxon>
    </lineage>
</organism>
<keyword evidence="1" id="KW-0862">Zinc</keyword>
<dbReference type="Pfam" id="PF01546">
    <property type="entry name" value="Peptidase_M20"/>
    <property type="match status" value="1"/>
</dbReference>
<feature type="non-terminal residue" evidence="2">
    <location>
        <position position="1"/>
    </location>
</feature>
<dbReference type="InterPro" id="IPR050072">
    <property type="entry name" value="Peptidase_M20A"/>
</dbReference>
<dbReference type="Gene3D" id="3.40.630.10">
    <property type="entry name" value="Zn peptidases"/>
    <property type="match status" value="1"/>
</dbReference>
<dbReference type="GO" id="GO:0016787">
    <property type="term" value="F:hydrolase activity"/>
    <property type="evidence" value="ECO:0007669"/>
    <property type="project" value="InterPro"/>
</dbReference>
<evidence type="ECO:0008006" key="3">
    <source>
        <dbReference type="Google" id="ProtNLM"/>
    </source>
</evidence>
<evidence type="ECO:0000313" key="2">
    <source>
        <dbReference type="EMBL" id="SUZ66828.1"/>
    </source>
</evidence>
<dbReference type="PANTHER" id="PTHR43808">
    <property type="entry name" value="ACETYLORNITHINE DEACETYLASE"/>
    <property type="match status" value="1"/>
</dbReference>
<dbReference type="AlphaFoldDB" id="A0A381PK55"/>
<dbReference type="SUPFAM" id="SSF53187">
    <property type="entry name" value="Zn-dependent exopeptidases"/>
    <property type="match status" value="1"/>
</dbReference>
<accession>A0A381PK55</accession>
<dbReference type="InterPro" id="IPR002933">
    <property type="entry name" value="Peptidase_M20"/>
</dbReference>
<reference evidence="2" key="1">
    <citation type="submission" date="2018-05" db="EMBL/GenBank/DDBJ databases">
        <authorList>
            <person name="Lanie J.A."/>
            <person name="Ng W.-L."/>
            <person name="Kazmierczak K.M."/>
            <person name="Andrzejewski T.M."/>
            <person name="Davidsen T.M."/>
            <person name="Wayne K.J."/>
            <person name="Tettelin H."/>
            <person name="Glass J.I."/>
            <person name="Rusch D."/>
            <person name="Podicherti R."/>
            <person name="Tsui H.-C.T."/>
            <person name="Winkler M.E."/>
        </authorList>
    </citation>
    <scope>NUCLEOTIDE SEQUENCE</scope>
</reference>
<dbReference type="EMBL" id="UINC01000994">
    <property type="protein sequence ID" value="SUZ66828.1"/>
    <property type="molecule type" value="Genomic_DNA"/>
</dbReference>
<proteinExistence type="predicted"/>
<sequence length="156" mass="16441">VSTNSASNPAYLDPIALTQALVRFDTTNPLGNEVQCIEHIKALLDDAGIQNQVLAEVPGLPNPIAQLSGDGIAGSLLFQGHIDVVPSNPERWQHPPFGGDLVDGFLWGWGSLDMKSDIAMMLHAILRAKTDGMTSAGDIVLALVSDEESGGDQGGR</sequence>
<protein>
    <recommendedName>
        <fullName evidence="3">Peptidase M20 dimerisation domain-containing protein</fullName>
    </recommendedName>
</protein>
<gene>
    <name evidence="2" type="ORF">METZ01_LOCUS19682</name>
</gene>
<dbReference type="PANTHER" id="PTHR43808:SF8">
    <property type="entry name" value="PEPTIDASE M20 DIMERISATION DOMAIN-CONTAINING PROTEIN"/>
    <property type="match status" value="1"/>
</dbReference>